<protein>
    <submittedName>
        <fullName evidence="1">Methylenetetrahydrofolate--tRNA-(Uracil(54)-C(5))-methyltransferase (FADH(2)-oxidizing) TrmFO</fullName>
    </submittedName>
</protein>
<keyword evidence="2" id="KW-1185">Reference proteome</keyword>
<dbReference type="Proteomes" id="UP000294588">
    <property type="component" value="Unassembled WGS sequence"/>
</dbReference>
<organism evidence="1 2">
    <name type="scientific">Candidatus Syntrophosphaera thermopropionivorans</name>
    <dbReference type="NCBI Taxonomy" id="2593015"/>
    <lineage>
        <taxon>Bacteria</taxon>
        <taxon>Pseudomonadati</taxon>
        <taxon>Candidatus Cloacimonadota</taxon>
        <taxon>Candidatus Cloacimonadia</taxon>
        <taxon>Candidatus Cloacimonadales</taxon>
        <taxon>Candidatus Cloacimonadaceae</taxon>
        <taxon>Candidatus Syntrophosphaera</taxon>
    </lineage>
</organism>
<dbReference type="EMBL" id="SMOG01000010">
    <property type="protein sequence ID" value="TDF73004.1"/>
    <property type="molecule type" value="Genomic_DNA"/>
</dbReference>
<comment type="caution">
    <text evidence="1">The sequence shown here is derived from an EMBL/GenBank/DDBJ whole genome shotgun (WGS) entry which is preliminary data.</text>
</comment>
<evidence type="ECO:0000313" key="2">
    <source>
        <dbReference type="Proteomes" id="UP000294588"/>
    </source>
</evidence>
<sequence length="432" mass="48346">MPEIKIIGAGLAGSEAALYLADKGWKVKLYEMRPAKMTPAHQTGYPAELVCSNSLKSTLLDTPAGLLKEELHLLGSKLLPVAESCAVSAGHSLAVDRNLFAQKINDEIIHHPNIEFIREEITTLPTELSILATGPLTSDNLIQELQSVVGSAHLYFYDAIAPIVSADSLNTDKIYLKDRYDKGEPDYLNCPFTEEEYYHFVEALLTGEKHKPHSFENEMTEAKLKFYENCIPIEELARRGKDTLRFGVMRPIGLEKEGKTPFAVLQLRPENKEHTAYNLVGCQTMLRYSEQKRIFRLIPGLEKAEFLRYGSLHRNSYLNAPAVLNPELNLKNAPHIYVAGQLSGVEGYVECIASGLLVAKIISEGLAMLPPETITGQIWRRLIDTSIKNFQPVNANFGLLPALYNPLRDKKQKKLALSERSIKALKDFLDNK</sequence>
<reference evidence="1" key="1">
    <citation type="submission" date="2019-03" db="EMBL/GenBank/DDBJ databases">
        <title>Candidatus Syntrophosphaera thermopropionivorans: a novel player in syntrophic propionate oxidation during anaerobic digestion.</title>
        <authorList>
            <person name="Dyksma S."/>
        </authorList>
    </citation>
    <scope>NUCLEOTIDE SEQUENCE</scope>
    <source>
        <strain evidence="1">W5</strain>
    </source>
</reference>
<gene>
    <name evidence="1" type="ORF">E0946_04280</name>
</gene>
<accession>A0AC61QJ15</accession>
<name>A0AC61QJ15_9BACT</name>
<evidence type="ECO:0000313" key="1">
    <source>
        <dbReference type="EMBL" id="TDF73004.1"/>
    </source>
</evidence>
<proteinExistence type="predicted"/>